<feature type="compositionally biased region" description="Polar residues" evidence="13">
    <location>
        <begin position="258"/>
        <end position="271"/>
    </location>
</feature>
<feature type="region of interest" description="Disordered" evidence="13">
    <location>
        <begin position="1054"/>
        <end position="1143"/>
    </location>
</feature>
<dbReference type="GO" id="GO:0005634">
    <property type="term" value="C:nucleus"/>
    <property type="evidence" value="ECO:0007669"/>
    <property type="project" value="UniProtKB-SubCell"/>
</dbReference>
<evidence type="ECO:0000256" key="7">
    <source>
        <dbReference type="ARBA" id="ARBA00022833"/>
    </source>
</evidence>
<accession>A0AAN6JPD9</accession>
<feature type="region of interest" description="Disordered" evidence="13">
    <location>
        <begin position="671"/>
        <end position="693"/>
    </location>
</feature>
<feature type="compositionally biased region" description="Basic and acidic residues" evidence="13">
    <location>
        <begin position="107"/>
        <end position="138"/>
    </location>
</feature>
<evidence type="ECO:0000313" key="15">
    <source>
        <dbReference type="EMBL" id="KAK0543521.1"/>
    </source>
</evidence>
<evidence type="ECO:0000256" key="12">
    <source>
        <dbReference type="ARBA" id="ARBA00048940"/>
    </source>
</evidence>
<dbReference type="GO" id="GO:0008270">
    <property type="term" value="F:zinc ion binding"/>
    <property type="evidence" value="ECO:0007669"/>
    <property type="project" value="UniProtKB-KW"/>
</dbReference>
<dbReference type="EC" id="2.3.1.48" evidence="2"/>
<dbReference type="InterPro" id="IPR016849">
    <property type="entry name" value="Rtt109"/>
</dbReference>
<keyword evidence="16" id="KW-1185">Reference proteome</keyword>
<evidence type="ECO:0000256" key="11">
    <source>
        <dbReference type="ARBA" id="ARBA00023242"/>
    </source>
</evidence>
<keyword evidence="5" id="KW-0227">DNA damage</keyword>
<dbReference type="InterPro" id="IPR013178">
    <property type="entry name" value="Histone_AcTrfase_Rtt109/CBP"/>
</dbReference>
<feature type="compositionally biased region" description="Low complexity" evidence="13">
    <location>
        <begin position="188"/>
        <end position="208"/>
    </location>
</feature>
<proteinExistence type="predicted"/>
<keyword evidence="8" id="KW-0007">Acetylation</keyword>
<feature type="compositionally biased region" description="Low complexity" evidence="13">
    <location>
        <begin position="895"/>
        <end position="918"/>
    </location>
</feature>
<dbReference type="Pfam" id="PF00645">
    <property type="entry name" value="zf-PARP"/>
    <property type="match status" value="1"/>
</dbReference>
<evidence type="ECO:0000256" key="8">
    <source>
        <dbReference type="ARBA" id="ARBA00022990"/>
    </source>
</evidence>
<dbReference type="GO" id="GO:0003677">
    <property type="term" value="F:DNA binding"/>
    <property type="evidence" value="ECO:0007669"/>
    <property type="project" value="InterPro"/>
</dbReference>
<keyword evidence="11" id="KW-0539">Nucleus</keyword>
<dbReference type="GO" id="GO:0032931">
    <property type="term" value="F:histone H3K56 acetyltransferase activity"/>
    <property type="evidence" value="ECO:0007669"/>
    <property type="project" value="TreeGrafter"/>
</dbReference>
<protein>
    <recommendedName>
        <fullName evidence="2">histone acetyltransferase</fullName>
        <ecNumber evidence="2">2.3.1.48</ecNumber>
    </recommendedName>
</protein>
<keyword evidence="6" id="KW-0863">Zinc-finger</keyword>
<gene>
    <name evidence="15" type="ORF">OC846_006388</name>
</gene>
<feature type="region of interest" description="Disordered" evidence="13">
    <location>
        <begin position="819"/>
        <end position="859"/>
    </location>
</feature>
<evidence type="ECO:0000256" key="9">
    <source>
        <dbReference type="ARBA" id="ARBA00023015"/>
    </source>
</evidence>
<keyword evidence="3" id="KW-0808">Transferase</keyword>
<dbReference type="InterPro" id="IPR051236">
    <property type="entry name" value="HAT_RTT109-like"/>
</dbReference>
<dbReference type="SMART" id="SM01336">
    <property type="entry name" value="zf-PARP"/>
    <property type="match status" value="1"/>
</dbReference>
<evidence type="ECO:0000256" key="13">
    <source>
        <dbReference type="SAM" id="MobiDB-lite"/>
    </source>
</evidence>
<evidence type="ECO:0000256" key="6">
    <source>
        <dbReference type="ARBA" id="ARBA00022771"/>
    </source>
</evidence>
<keyword evidence="4" id="KW-0479">Metal-binding</keyword>
<feature type="region of interest" description="Disordered" evidence="13">
    <location>
        <begin position="463"/>
        <end position="482"/>
    </location>
</feature>
<dbReference type="SUPFAM" id="SSF57716">
    <property type="entry name" value="Glucocorticoid receptor-like (DNA-binding domain)"/>
    <property type="match status" value="1"/>
</dbReference>
<feature type="compositionally biased region" description="Low complexity" evidence="13">
    <location>
        <begin position="1219"/>
        <end position="1232"/>
    </location>
</feature>
<dbReference type="PROSITE" id="PS50064">
    <property type="entry name" value="ZF_PARP_2"/>
    <property type="match status" value="1"/>
</dbReference>
<reference evidence="15" key="1">
    <citation type="journal article" date="2023" name="PhytoFront">
        <title>Draft Genome Resources of Seven Strains of Tilletia horrida, Causal Agent of Kernel Smut of Rice.</title>
        <authorList>
            <person name="Khanal S."/>
            <person name="Antony Babu S."/>
            <person name="Zhou X.G."/>
        </authorList>
    </citation>
    <scope>NUCLEOTIDE SEQUENCE</scope>
    <source>
        <strain evidence="15">TX6</strain>
    </source>
</reference>
<evidence type="ECO:0000256" key="1">
    <source>
        <dbReference type="ARBA" id="ARBA00004123"/>
    </source>
</evidence>
<feature type="domain" description="PARP-type" evidence="14">
    <location>
        <begin position="3"/>
        <end position="97"/>
    </location>
</feature>
<feature type="region of interest" description="Disordered" evidence="13">
    <location>
        <begin position="95"/>
        <end position="275"/>
    </location>
</feature>
<dbReference type="PANTHER" id="PTHR31571">
    <property type="entry name" value="ALTERED INHERITANCE OF MITOCHONDRIA PROTEIN 6"/>
    <property type="match status" value="1"/>
</dbReference>
<feature type="compositionally biased region" description="Polar residues" evidence="13">
    <location>
        <begin position="672"/>
        <end position="693"/>
    </location>
</feature>
<evidence type="ECO:0000256" key="2">
    <source>
        <dbReference type="ARBA" id="ARBA00013184"/>
    </source>
</evidence>
<feature type="compositionally biased region" description="Acidic residues" evidence="13">
    <location>
        <begin position="154"/>
        <end position="168"/>
    </location>
</feature>
<dbReference type="InterPro" id="IPR036957">
    <property type="entry name" value="Znf_PARP_sf"/>
</dbReference>
<comment type="caution">
    <text evidence="15">The sequence shown here is derived from an EMBL/GenBank/DDBJ whole genome shotgun (WGS) entry which is preliminary data.</text>
</comment>
<evidence type="ECO:0000259" key="14">
    <source>
        <dbReference type="PROSITE" id="PS50064"/>
    </source>
</evidence>
<evidence type="ECO:0000256" key="3">
    <source>
        <dbReference type="ARBA" id="ARBA00022679"/>
    </source>
</evidence>
<keyword evidence="9" id="KW-0805">Transcription regulation</keyword>
<name>A0AAN6JPD9_9BASI</name>
<evidence type="ECO:0000256" key="10">
    <source>
        <dbReference type="ARBA" id="ARBA00023163"/>
    </source>
</evidence>
<feature type="compositionally biased region" description="Low complexity" evidence="13">
    <location>
        <begin position="1054"/>
        <end position="1064"/>
    </location>
</feature>
<feature type="region of interest" description="Disordered" evidence="13">
    <location>
        <begin position="894"/>
        <end position="918"/>
    </location>
</feature>
<feature type="compositionally biased region" description="Polar residues" evidence="13">
    <location>
        <begin position="1115"/>
        <end position="1140"/>
    </location>
</feature>
<dbReference type="PANTHER" id="PTHR31571:SF2">
    <property type="entry name" value="HISTONE ACETYLTRANSFERASE RTT109"/>
    <property type="match status" value="1"/>
</dbReference>
<feature type="region of interest" description="Disordered" evidence="13">
    <location>
        <begin position="379"/>
        <end position="412"/>
    </location>
</feature>
<feature type="compositionally biased region" description="Polar residues" evidence="13">
    <location>
        <begin position="838"/>
        <end position="851"/>
    </location>
</feature>
<evidence type="ECO:0000256" key="4">
    <source>
        <dbReference type="ARBA" id="ARBA00022723"/>
    </source>
</evidence>
<keyword evidence="10" id="KW-0804">Transcription</keyword>
<feature type="region of interest" description="Disordered" evidence="13">
    <location>
        <begin position="1182"/>
        <end position="1301"/>
    </location>
</feature>
<comment type="catalytic activity">
    <reaction evidence="12">
        <text>L-lysyl-[histone] + acetyl-CoA = N(6)-acetyl-L-lysyl-[histone] + CoA + H(+)</text>
        <dbReference type="Rhea" id="RHEA:21992"/>
        <dbReference type="Rhea" id="RHEA-COMP:9845"/>
        <dbReference type="Rhea" id="RHEA-COMP:11338"/>
        <dbReference type="ChEBI" id="CHEBI:15378"/>
        <dbReference type="ChEBI" id="CHEBI:29969"/>
        <dbReference type="ChEBI" id="CHEBI:57287"/>
        <dbReference type="ChEBI" id="CHEBI:57288"/>
        <dbReference type="ChEBI" id="CHEBI:61930"/>
        <dbReference type="EC" id="2.3.1.48"/>
    </reaction>
    <physiologicalReaction direction="left-to-right" evidence="12">
        <dbReference type="Rhea" id="RHEA:21993"/>
    </physiologicalReaction>
</comment>
<feature type="compositionally biased region" description="Polar residues" evidence="13">
    <location>
        <begin position="1265"/>
        <end position="1275"/>
    </location>
</feature>
<feature type="compositionally biased region" description="Low complexity" evidence="13">
    <location>
        <begin position="820"/>
        <end position="831"/>
    </location>
</feature>
<keyword evidence="7" id="KW-0862">Zinc</keyword>
<dbReference type="GO" id="GO:0006355">
    <property type="term" value="P:regulation of DNA-templated transcription"/>
    <property type="evidence" value="ECO:0007669"/>
    <property type="project" value="InterPro"/>
</dbReference>
<dbReference type="InterPro" id="IPR001510">
    <property type="entry name" value="Znf_PARP"/>
</dbReference>
<dbReference type="Proteomes" id="UP001176517">
    <property type="component" value="Unassembled WGS sequence"/>
</dbReference>
<dbReference type="SMART" id="SM01250">
    <property type="entry name" value="KAT11"/>
    <property type="match status" value="1"/>
</dbReference>
<dbReference type="PROSITE" id="PS51728">
    <property type="entry name" value="RTT109_HAT"/>
    <property type="match status" value="1"/>
</dbReference>
<organism evidence="15 16">
    <name type="scientific">Tilletia horrida</name>
    <dbReference type="NCBI Taxonomy" id="155126"/>
    <lineage>
        <taxon>Eukaryota</taxon>
        <taxon>Fungi</taxon>
        <taxon>Dikarya</taxon>
        <taxon>Basidiomycota</taxon>
        <taxon>Ustilaginomycotina</taxon>
        <taxon>Exobasidiomycetes</taxon>
        <taxon>Tilletiales</taxon>
        <taxon>Tilletiaceae</taxon>
        <taxon>Tilletia</taxon>
    </lineage>
</organism>
<dbReference type="EMBL" id="JAPDMZ010000353">
    <property type="protein sequence ID" value="KAK0543521.1"/>
    <property type="molecule type" value="Genomic_DNA"/>
</dbReference>
<feature type="compositionally biased region" description="Low complexity" evidence="13">
    <location>
        <begin position="1276"/>
        <end position="1285"/>
    </location>
</feature>
<sequence length="1392" mass="147981">MAYRVEYASTGRSGCKGPKACKEAGESNKIAKGELRLGSVAEIQGHTSFFWRHYGCITDTICSNLKEKLEEPDNLDGYEELTEEDQERIKYLFEHGHIPEDQITPAVKEENERKEHEKEEKEAAKQRAKDEKAAEKAAKKAATASKKRKKAAADDDDEPSVAGEDVEEAPTKKRGRAVKSKAEDHEPSTSASPAASTSKTSSRSGRAAARSKKSKAESTEDDEFDSFAPDARASPHVYSPSPSDLPPAYLSFFPPPISNNGSAPPTPTRLSVSDHLDPPAAEMLEDLEPMGPQAPAPSYNAASLLSYLRESLASSPLASGYRALNGQLRIHALFSTPRLARDLFPLAHLDLSSPESQAGQRQAVEAYLEHILVTVSFSSQSPSRSPTSNQHSQSSHASHDESVPQNTLPKSSTSTHQMTLALECFLYTIPAHRAAILYVSKLDSTGLGPSCPGAALVPFMSEESDRKLDGQNATAEGGHHPSTTLTRAVTTAFISYFASFQHWLPPSGVSSASSDQNPFPFPPRLEKTLAARREALSRSPVRHLSVHVLARAQRCYLFPDSNLNPAKRVLSDGGLIRWWRRTLSDAIFATRFEHNRVLQESGGPASEMSKLNVAPFYLIPGYSKYESHPIVPIPSVPTFINVAVTRPSGASTPRRIPMRTGLYPSWAIPRASNEQQESTSQATTGPLNTASPDSATLVRNISALWEKLGKLDEKGSLADARWCYGHPYSPEGSGISDPAMSPVLPLYHPVPPARTRKEGRSVVSSYDSNASERGWRSIATLLPHFEDDPKSRFVDEIARDAHEHAGSGLRLAAMGSTHLTTAPSTASQTTSEGVGSGPSRTRQGSSTTPEQSPALALSVTKAAAAKSQKVIHAASDATASPVQVQASAPEGIQNASAQTAGSATTGSTGPANPSAARRNAALRSQLLERAALDNISATEFWERMGFRQECCSGNAVGVFVVLFTLEDPLSAGSGQQDYSKTLPPATAPVPQPLALPHPSIPDMVLSKIMRDACDWSNSESAAELTQAWGEAVHKTLMRKGNVRKYLASTLAAANSAAAPSTSPSKTAQGPSADGSRSASNSNPSPRRSPLRRTLIDSSSLSVGSSTPSLSESPFGDSSTATQVNGGISSRNPIRRSTSSHMPAWPSIISTRRAAARLASQESSASLSGSLDTVDTVLQTLQSEVQKGHQGRSVSRTPSFPEMRSPQLGSTTERQTRSRSGASPASEQQPSSSRVTRRGATTIADGDAAKATQQEPAESTGGRNGQPESASPSKQAGPSSHGSQSTSGGGPQLNLQHSPSDEPGWVGYNTIWTTVNLHGPPAHVVARAKAKYEEATVAAKRKLQELNNSGEAGGTANTGPEGNLALAAAEAAGVKPAAPVTMLTVRKKKKVAD</sequence>
<dbReference type="Gene3D" id="3.30.1740.10">
    <property type="entry name" value="Zinc finger, PARP-type"/>
    <property type="match status" value="1"/>
</dbReference>
<feature type="compositionally biased region" description="Polar residues" evidence="13">
    <location>
        <begin position="403"/>
        <end position="412"/>
    </location>
</feature>
<dbReference type="GO" id="GO:0006974">
    <property type="term" value="P:DNA damage response"/>
    <property type="evidence" value="ECO:0007669"/>
    <property type="project" value="UniProtKB-KW"/>
</dbReference>
<comment type="subcellular location">
    <subcellularLocation>
        <location evidence="1">Nucleus</location>
    </subcellularLocation>
</comment>
<feature type="compositionally biased region" description="Low complexity" evidence="13">
    <location>
        <begin position="1075"/>
        <end position="1112"/>
    </location>
</feature>
<dbReference type="Pfam" id="PF08214">
    <property type="entry name" value="HAT_KAT11"/>
    <property type="match status" value="1"/>
</dbReference>
<feature type="compositionally biased region" description="Low complexity" evidence="13">
    <location>
        <begin position="379"/>
        <end position="396"/>
    </location>
</feature>
<evidence type="ECO:0000256" key="5">
    <source>
        <dbReference type="ARBA" id="ARBA00022763"/>
    </source>
</evidence>
<evidence type="ECO:0000313" key="16">
    <source>
        <dbReference type="Proteomes" id="UP001176517"/>
    </source>
</evidence>